<dbReference type="Proteomes" id="UP000177905">
    <property type="component" value="Unassembled WGS sequence"/>
</dbReference>
<gene>
    <name evidence="4" type="ORF">A2290_05935</name>
</gene>
<dbReference type="GO" id="GO:0005829">
    <property type="term" value="C:cytosol"/>
    <property type="evidence" value="ECO:0007669"/>
    <property type="project" value="TreeGrafter"/>
</dbReference>
<dbReference type="SUPFAM" id="SSF53639">
    <property type="entry name" value="AraD/HMP-PK domain-like"/>
    <property type="match status" value="1"/>
</dbReference>
<dbReference type="Pfam" id="PF00596">
    <property type="entry name" value="Aldolase_II"/>
    <property type="match status" value="1"/>
</dbReference>
<keyword evidence="1" id="KW-0479">Metal-binding</keyword>
<comment type="caution">
    <text evidence="4">The sequence shown here is derived from an EMBL/GenBank/DDBJ whole genome shotgun (WGS) entry which is preliminary data.</text>
</comment>
<dbReference type="GO" id="GO:0019323">
    <property type="term" value="P:pentose catabolic process"/>
    <property type="evidence" value="ECO:0007669"/>
    <property type="project" value="TreeGrafter"/>
</dbReference>
<dbReference type="InterPro" id="IPR050197">
    <property type="entry name" value="Aldolase_class_II_sugar_metab"/>
</dbReference>
<dbReference type="SMART" id="SM01007">
    <property type="entry name" value="Aldolase_II"/>
    <property type="match status" value="1"/>
</dbReference>
<dbReference type="PANTHER" id="PTHR22789">
    <property type="entry name" value="FUCULOSE PHOSPHATE ALDOLASE"/>
    <property type="match status" value="1"/>
</dbReference>
<keyword evidence="2" id="KW-0456">Lyase</keyword>
<dbReference type="AlphaFoldDB" id="A0A1F4S5Z5"/>
<organism evidence="4 5">
    <name type="scientific">candidate division WOR-1 bacterium RIFOXYB2_FULL_36_35</name>
    <dbReference type="NCBI Taxonomy" id="1802578"/>
    <lineage>
        <taxon>Bacteria</taxon>
        <taxon>Bacillati</taxon>
        <taxon>Saganbacteria</taxon>
    </lineage>
</organism>
<protein>
    <recommendedName>
        <fullName evidence="3">Class II aldolase/adducin N-terminal domain-containing protein</fullName>
    </recommendedName>
</protein>
<evidence type="ECO:0000313" key="5">
    <source>
        <dbReference type="Proteomes" id="UP000177905"/>
    </source>
</evidence>
<sequence length="187" mass="21302">MKKVIPKFTTKFLNHETPDDPRIERLKYWCMEFIKEDLMPSYGDGAYGNLSFRLKEGFCEFIVTASGLKSVSAESFVKVTSIDFDRQTVYVQGTRAPSSESMFHFLIYQKRKDVNAIFHGHSQKILDIAEELKLPSTLKEEPYGTLELAKAILDILNENNFIIIKNHGFLAFGKTMDIAGARALSFC</sequence>
<evidence type="ECO:0000313" key="4">
    <source>
        <dbReference type="EMBL" id="OGC15858.1"/>
    </source>
</evidence>
<evidence type="ECO:0000259" key="3">
    <source>
        <dbReference type="SMART" id="SM01007"/>
    </source>
</evidence>
<dbReference type="Gene3D" id="3.40.225.10">
    <property type="entry name" value="Class II aldolase/adducin N-terminal domain"/>
    <property type="match status" value="1"/>
</dbReference>
<proteinExistence type="predicted"/>
<evidence type="ECO:0000256" key="1">
    <source>
        <dbReference type="ARBA" id="ARBA00022723"/>
    </source>
</evidence>
<reference evidence="4 5" key="1">
    <citation type="journal article" date="2016" name="Nat. Commun.">
        <title>Thousands of microbial genomes shed light on interconnected biogeochemical processes in an aquifer system.</title>
        <authorList>
            <person name="Anantharaman K."/>
            <person name="Brown C.T."/>
            <person name="Hug L.A."/>
            <person name="Sharon I."/>
            <person name="Castelle C.J."/>
            <person name="Probst A.J."/>
            <person name="Thomas B.C."/>
            <person name="Singh A."/>
            <person name="Wilkins M.J."/>
            <person name="Karaoz U."/>
            <person name="Brodie E.L."/>
            <person name="Williams K.H."/>
            <person name="Hubbard S.S."/>
            <person name="Banfield J.F."/>
        </authorList>
    </citation>
    <scope>NUCLEOTIDE SEQUENCE [LARGE SCALE GENOMIC DNA]</scope>
</reference>
<name>A0A1F4S5Z5_UNCSA</name>
<evidence type="ECO:0000256" key="2">
    <source>
        <dbReference type="ARBA" id="ARBA00023239"/>
    </source>
</evidence>
<accession>A0A1F4S5Z5</accession>
<feature type="domain" description="Class II aldolase/adducin N-terminal" evidence="3">
    <location>
        <begin position="24"/>
        <end position="184"/>
    </location>
</feature>
<dbReference type="PANTHER" id="PTHR22789:SF0">
    <property type="entry name" value="3-OXO-TETRONATE 4-PHOSPHATE DECARBOXYLASE-RELATED"/>
    <property type="match status" value="1"/>
</dbReference>
<dbReference type="EMBL" id="MEUA01000017">
    <property type="protein sequence ID" value="OGC15858.1"/>
    <property type="molecule type" value="Genomic_DNA"/>
</dbReference>
<dbReference type="InterPro" id="IPR001303">
    <property type="entry name" value="Aldolase_II/adducin_N"/>
</dbReference>
<dbReference type="InterPro" id="IPR036409">
    <property type="entry name" value="Aldolase_II/adducin_N_sf"/>
</dbReference>
<dbReference type="GO" id="GO:0016832">
    <property type="term" value="F:aldehyde-lyase activity"/>
    <property type="evidence" value="ECO:0007669"/>
    <property type="project" value="TreeGrafter"/>
</dbReference>
<dbReference type="GO" id="GO:0046872">
    <property type="term" value="F:metal ion binding"/>
    <property type="evidence" value="ECO:0007669"/>
    <property type="project" value="UniProtKB-KW"/>
</dbReference>